<dbReference type="PANTHER" id="PTHR43639:SF1">
    <property type="entry name" value="SHORT-CHAIN DEHYDROGENASE_REDUCTASE FAMILY PROTEIN"/>
    <property type="match status" value="1"/>
</dbReference>
<dbReference type="Proteomes" id="UP000182347">
    <property type="component" value="Unassembled WGS sequence"/>
</dbReference>
<dbReference type="PRINTS" id="PR00080">
    <property type="entry name" value="SDRFAMILY"/>
</dbReference>
<evidence type="ECO:0000313" key="5">
    <source>
        <dbReference type="EMBL" id="SDM26540.1"/>
    </source>
</evidence>
<dbReference type="InterPro" id="IPR057326">
    <property type="entry name" value="KR_dom"/>
</dbReference>
<evidence type="ECO:0000313" key="6">
    <source>
        <dbReference type="Proteomes" id="UP000182347"/>
    </source>
</evidence>
<keyword evidence="3" id="KW-0560">Oxidoreductase</keyword>
<dbReference type="InterPro" id="IPR002347">
    <property type="entry name" value="SDR_fam"/>
</dbReference>
<protein>
    <submittedName>
        <fullName evidence="5">3-oxoacyl-[acyl-carrier protein] reductase</fullName>
    </submittedName>
</protein>
<dbReference type="FunFam" id="3.40.50.720:FF:000084">
    <property type="entry name" value="Short-chain dehydrogenase reductase"/>
    <property type="match status" value="1"/>
</dbReference>
<dbReference type="InterPro" id="IPR036291">
    <property type="entry name" value="NAD(P)-bd_dom_sf"/>
</dbReference>
<dbReference type="STRING" id="482461.SAMN05216244_2130"/>
<comment type="subunit">
    <text evidence="2">Homotetramer.</text>
</comment>
<dbReference type="PRINTS" id="PR00081">
    <property type="entry name" value="GDHRDH"/>
</dbReference>
<keyword evidence="6" id="KW-1185">Reference proteome</keyword>
<dbReference type="SUPFAM" id="SSF51735">
    <property type="entry name" value="NAD(P)-binding Rossmann-fold domains"/>
    <property type="match status" value="1"/>
</dbReference>
<dbReference type="AlphaFoldDB" id="A0A1G9RTY8"/>
<dbReference type="RefSeq" id="WP_074598772.1">
    <property type="nucleotide sequence ID" value="NZ_FNHF01000002.1"/>
</dbReference>
<name>A0A1G9RTY8_9BACI</name>
<reference evidence="6" key="1">
    <citation type="submission" date="2016-10" db="EMBL/GenBank/DDBJ databases">
        <authorList>
            <person name="Varghese N."/>
            <person name="Submissions S."/>
        </authorList>
    </citation>
    <scope>NUCLEOTIDE SEQUENCE [LARGE SCALE GENOMIC DNA]</scope>
    <source>
        <strain evidence="6">CGMCC 1.6199</strain>
    </source>
</reference>
<organism evidence="5 6">
    <name type="scientific">Sediminibacillus halophilus</name>
    <dbReference type="NCBI Taxonomy" id="482461"/>
    <lineage>
        <taxon>Bacteria</taxon>
        <taxon>Bacillati</taxon>
        <taxon>Bacillota</taxon>
        <taxon>Bacilli</taxon>
        <taxon>Bacillales</taxon>
        <taxon>Bacillaceae</taxon>
        <taxon>Sediminibacillus</taxon>
    </lineage>
</organism>
<dbReference type="GO" id="GO:0016491">
    <property type="term" value="F:oxidoreductase activity"/>
    <property type="evidence" value="ECO:0007669"/>
    <property type="project" value="UniProtKB-KW"/>
</dbReference>
<comment type="similarity">
    <text evidence="1">Belongs to the short-chain dehydrogenases/reductases (SDR) family.</text>
</comment>
<dbReference type="Gene3D" id="3.40.50.720">
    <property type="entry name" value="NAD(P)-binding Rossmann-like Domain"/>
    <property type="match status" value="1"/>
</dbReference>
<dbReference type="EMBL" id="FNHF01000002">
    <property type="protein sequence ID" value="SDM26540.1"/>
    <property type="molecule type" value="Genomic_DNA"/>
</dbReference>
<dbReference type="InterPro" id="IPR020904">
    <property type="entry name" value="Sc_DH/Rdtase_CS"/>
</dbReference>
<dbReference type="GO" id="GO:0008206">
    <property type="term" value="P:bile acid metabolic process"/>
    <property type="evidence" value="ECO:0007669"/>
    <property type="project" value="UniProtKB-ARBA"/>
</dbReference>
<accession>A0A1G9RTY8</accession>
<feature type="domain" description="Ketoreductase" evidence="4">
    <location>
        <begin position="7"/>
        <end position="195"/>
    </location>
</feature>
<dbReference type="PANTHER" id="PTHR43639">
    <property type="entry name" value="OXIDOREDUCTASE, SHORT-CHAIN DEHYDROGENASE/REDUCTASE FAMILY (AFU_ORTHOLOGUE AFUA_5G02870)"/>
    <property type="match status" value="1"/>
</dbReference>
<proteinExistence type="inferred from homology"/>
<evidence type="ECO:0000256" key="1">
    <source>
        <dbReference type="ARBA" id="ARBA00006484"/>
    </source>
</evidence>
<gene>
    <name evidence="5" type="ORF">SAMN05216244_2130</name>
</gene>
<sequence length="259" mass="27044">MIDLYGKKALVTGGGTGIGRSIALTLAEAGADVVVHYGKNREGAEDVVRLIDELGRKGRAVQADVLKSGDIESLAAETAAFFNGELDILVNNAGHMVQRATIEEMSEELWHKVIDVNVTSTFLVTKAALPLLKSVSKDGKSDGKVVNMTSVAAHNGGGPGASAYAASKAAVLTYSKALAKELAPSHITVNAVSPGYIGNTPFHNTFSTAEGRTNTIKTIPLQRGGEPEDVAGAVLYLVSDLAGFLTGETIEINGGMYMR</sequence>
<dbReference type="Pfam" id="PF13561">
    <property type="entry name" value="adh_short_C2"/>
    <property type="match status" value="1"/>
</dbReference>
<dbReference type="NCBIfam" id="NF005559">
    <property type="entry name" value="PRK07231.1"/>
    <property type="match status" value="1"/>
</dbReference>
<dbReference type="SMART" id="SM00822">
    <property type="entry name" value="PKS_KR"/>
    <property type="match status" value="1"/>
</dbReference>
<evidence type="ECO:0000259" key="4">
    <source>
        <dbReference type="SMART" id="SM00822"/>
    </source>
</evidence>
<dbReference type="PROSITE" id="PS00061">
    <property type="entry name" value="ADH_SHORT"/>
    <property type="match status" value="1"/>
</dbReference>
<evidence type="ECO:0000256" key="2">
    <source>
        <dbReference type="ARBA" id="ARBA00011881"/>
    </source>
</evidence>
<dbReference type="OrthoDB" id="9803333at2"/>
<dbReference type="NCBIfam" id="NF009466">
    <property type="entry name" value="PRK12826.1-2"/>
    <property type="match status" value="1"/>
</dbReference>
<evidence type="ECO:0000256" key="3">
    <source>
        <dbReference type="ARBA" id="ARBA00023002"/>
    </source>
</evidence>